<evidence type="ECO:0000313" key="1">
    <source>
        <dbReference type="EMBL" id="PJF47302.1"/>
    </source>
</evidence>
<sequence>MISRHVAGRADLKQDVQRSARAVRAYWQIENGTHGVLDVAFGEGLSPMRAGRSAAHFNWGDLTRRARRIKAERLRAARSGDFPPMGPRTP</sequence>
<organism evidence="1 2">
    <name type="scientific">Candidatus Thermofonsia Clade 3 bacterium</name>
    <dbReference type="NCBI Taxonomy" id="2364212"/>
    <lineage>
        <taxon>Bacteria</taxon>
        <taxon>Bacillati</taxon>
        <taxon>Chloroflexota</taxon>
        <taxon>Candidatus Thermofontia</taxon>
        <taxon>Candidatus Thermofonsia Clade 3</taxon>
    </lineage>
</organism>
<accession>A0A2M8QBY4</accession>
<gene>
    <name evidence="1" type="ORF">CUN48_09420</name>
</gene>
<proteinExistence type="predicted"/>
<dbReference type="AlphaFoldDB" id="A0A2M8QBY4"/>
<name>A0A2M8QBY4_9CHLR</name>
<comment type="caution">
    <text evidence="1">The sequence shown here is derived from an EMBL/GenBank/DDBJ whole genome shotgun (WGS) entry which is preliminary data.</text>
</comment>
<dbReference type="Proteomes" id="UP000230790">
    <property type="component" value="Unassembled WGS sequence"/>
</dbReference>
<evidence type="ECO:0000313" key="2">
    <source>
        <dbReference type="Proteomes" id="UP000230790"/>
    </source>
</evidence>
<protein>
    <submittedName>
        <fullName evidence="1">Uncharacterized protein</fullName>
    </submittedName>
</protein>
<dbReference type="EMBL" id="PGTN01000056">
    <property type="protein sequence ID" value="PJF47302.1"/>
    <property type="molecule type" value="Genomic_DNA"/>
</dbReference>
<reference evidence="1 2" key="1">
    <citation type="submission" date="2017-11" db="EMBL/GenBank/DDBJ databases">
        <title>Evolution of Phototrophy in the Chloroflexi Phylum Driven by Horizontal Gene Transfer.</title>
        <authorList>
            <person name="Ward L.M."/>
            <person name="Hemp J."/>
            <person name="Shih P.M."/>
            <person name="Mcglynn S.E."/>
            <person name="Fischer W."/>
        </authorList>
    </citation>
    <scope>NUCLEOTIDE SEQUENCE [LARGE SCALE GENOMIC DNA]</scope>
    <source>
        <strain evidence="1">JP3_7</strain>
    </source>
</reference>